<evidence type="ECO:0000256" key="2">
    <source>
        <dbReference type="SAM" id="Phobius"/>
    </source>
</evidence>
<protein>
    <recommendedName>
        <fullName evidence="5">Mid2 domain-containing protein</fullName>
    </recommendedName>
</protein>
<keyword evidence="2" id="KW-1133">Transmembrane helix</keyword>
<proteinExistence type="predicted"/>
<accession>A0A9P3ERR2</accession>
<keyword evidence="2" id="KW-0812">Transmembrane</keyword>
<sequence>MSAAPSAPLPLTTTFTPPIACLKDLWAASSPPSHSWWMQLGPLNIPKCLPSGWAPTTYFSPGICPSGYVIATTSKIVAGTKTETVATCCPVDVDSNTYSIRPSSATDSAFWWATEVCAWGPAADTVTQYTYTSFNTDGQETSMPGTMVSPGSFNAYGVEVRWQSTDFTTPPATVAVTTTHAPAGTTSQTAPAETQSSRGSSSSLSTGAKVGIGVGVTAGVVLAAALALGLLWSRRRRHKQPNATQGQPGNPDYNGLPELDGTRHEPLTYEKAELPADPAQNQIELFELDGQHSR</sequence>
<evidence type="ECO:0000313" key="4">
    <source>
        <dbReference type="Proteomes" id="UP001043456"/>
    </source>
</evidence>
<dbReference type="OrthoDB" id="4770059at2759"/>
<reference evidence="3 4" key="1">
    <citation type="submission" date="2018-10" db="EMBL/GenBank/DDBJ databases">
        <title>Pan-genome distribution and transcriptional activeness of fungal secondary metabolism genes in Aspergillus section Fumigati.</title>
        <authorList>
            <person name="Takahashi H."/>
            <person name="Umemura M."/>
            <person name="Ninomiya A."/>
            <person name="Kusuya Y."/>
            <person name="Urayama S."/>
            <person name="Shimizu M."/>
            <person name="Watanabe A."/>
            <person name="Kamei K."/>
            <person name="Yaguchi T."/>
            <person name="Hagiwara D."/>
        </authorList>
    </citation>
    <scope>NUCLEOTIDE SEQUENCE [LARGE SCALE GENOMIC DNA]</scope>
    <source>
        <strain evidence="3 4">IFM 55266</strain>
    </source>
</reference>
<gene>
    <name evidence="3" type="ORF">Asppvi_004460</name>
</gene>
<feature type="region of interest" description="Disordered" evidence="1">
    <location>
        <begin position="238"/>
        <end position="294"/>
    </location>
</feature>
<dbReference type="GeneID" id="67003072"/>
<name>A0A9P3ERR2_9EURO</name>
<dbReference type="RefSeq" id="XP_043156348.1">
    <property type="nucleotide sequence ID" value="XM_043300413.1"/>
</dbReference>
<evidence type="ECO:0008006" key="5">
    <source>
        <dbReference type="Google" id="ProtNLM"/>
    </source>
</evidence>
<organism evidence="3 4">
    <name type="scientific">Aspergillus pseudoviridinutans</name>
    <dbReference type="NCBI Taxonomy" id="1517512"/>
    <lineage>
        <taxon>Eukaryota</taxon>
        <taxon>Fungi</taxon>
        <taxon>Dikarya</taxon>
        <taxon>Ascomycota</taxon>
        <taxon>Pezizomycotina</taxon>
        <taxon>Eurotiomycetes</taxon>
        <taxon>Eurotiomycetidae</taxon>
        <taxon>Eurotiales</taxon>
        <taxon>Aspergillaceae</taxon>
        <taxon>Aspergillus</taxon>
        <taxon>Aspergillus subgen. Fumigati</taxon>
    </lineage>
</organism>
<feature type="compositionally biased region" description="Low complexity" evidence="1">
    <location>
        <begin position="196"/>
        <end position="205"/>
    </location>
</feature>
<comment type="caution">
    <text evidence="3">The sequence shown here is derived from an EMBL/GenBank/DDBJ whole genome shotgun (WGS) entry which is preliminary data.</text>
</comment>
<feature type="compositionally biased region" description="Basic and acidic residues" evidence="1">
    <location>
        <begin position="260"/>
        <end position="274"/>
    </location>
</feature>
<dbReference type="Proteomes" id="UP001043456">
    <property type="component" value="Unassembled WGS sequence"/>
</dbReference>
<evidence type="ECO:0000313" key="3">
    <source>
        <dbReference type="EMBL" id="GIJ85601.1"/>
    </source>
</evidence>
<evidence type="ECO:0000256" key="1">
    <source>
        <dbReference type="SAM" id="MobiDB-lite"/>
    </source>
</evidence>
<dbReference type="EMBL" id="BHVY01000003">
    <property type="protein sequence ID" value="GIJ85601.1"/>
    <property type="molecule type" value="Genomic_DNA"/>
</dbReference>
<keyword evidence="4" id="KW-1185">Reference proteome</keyword>
<feature type="transmembrane region" description="Helical" evidence="2">
    <location>
        <begin position="210"/>
        <end position="232"/>
    </location>
</feature>
<keyword evidence="2" id="KW-0472">Membrane</keyword>
<dbReference type="AlphaFoldDB" id="A0A9P3ERR2"/>
<feature type="region of interest" description="Disordered" evidence="1">
    <location>
        <begin position="181"/>
        <end position="206"/>
    </location>
</feature>